<protein>
    <submittedName>
        <fullName evidence="3">HPP family protein</fullName>
    </submittedName>
</protein>
<dbReference type="RefSeq" id="WP_090216530.1">
    <property type="nucleotide sequence ID" value="NZ_CANLDO010000001.1"/>
</dbReference>
<keyword evidence="4" id="KW-1185">Reference proteome</keyword>
<accession>A0A1G5PYA9</accession>
<feature type="domain" description="HPP transmembrane region" evidence="2">
    <location>
        <begin position="10"/>
        <end position="158"/>
    </location>
</feature>
<dbReference type="OrthoDB" id="9811720at2"/>
<evidence type="ECO:0000313" key="3">
    <source>
        <dbReference type="EMBL" id="SCZ54417.1"/>
    </source>
</evidence>
<sequence length="162" mass="16674">MKHFFTRVQPQAPLPKVLLAGLGGAIAIAVVALLTSQSSVLFIMAPFGATCVLMFSVAVSPLSQPANVIGGHIVATLVGLICNALFPDTFWALGLAVGLAISAMAVLRVTHPPAGANPLVVFAADPSFWFLLFPVASGAIILVGVAVAYHRATGTTYPVIPE</sequence>
<name>A0A1G5PYA9_9RHOB</name>
<dbReference type="Proteomes" id="UP000198767">
    <property type="component" value="Unassembled WGS sequence"/>
</dbReference>
<dbReference type="Pfam" id="PF04982">
    <property type="entry name" value="TM_HPP"/>
    <property type="match status" value="1"/>
</dbReference>
<dbReference type="InterPro" id="IPR007065">
    <property type="entry name" value="HPP"/>
</dbReference>
<reference evidence="3 4" key="1">
    <citation type="submission" date="2016-10" db="EMBL/GenBank/DDBJ databases">
        <authorList>
            <person name="de Groot N.N."/>
        </authorList>
    </citation>
    <scope>NUCLEOTIDE SEQUENCE [LARGE SCALE GENOMIC DNA]</scope>
    <source>
        <strain evidence="3 4">U95</strain>
    </source>
</reference>
<feature type="transmembrane region" description="Helical" evidence="1">
    <location>
        <begin position="68"/>
        <end position="86"/>
    </location>
</feature>
<evidence type="ECO:0000256" key="1">
    <source>
        <dbReference type="SAM" id="Phobius"/>
    </source>
</evidence>
<dbReference type="PANTHER" id="PTHR33741">
    <property type="entry name" value="TRANSMEMBRANE PROTEIN DDB_G0269096-RELATED"/>
    <property type="match status" value="1"/>
</dbReference>
<evidence type="ECO:0000259" key="2">
    <source>
        <dbReference type="Pfam" id="PF04982"/>
    </source>
</evidence>
<dbReference type="STRING" id="1156985.SAMN04488118_102291"/>
<dbReference type="InterPro" id="IPR058581">
    <property type="entry name" value="TM_HPP"/>
</dbReference>
<keyword evidence="1" id="KW-0812">Transmembrane</keyword>
<dbReference type="PANTHER" id="PTHR33741:SF5">
    <property type="entry name" value="TRANSMEMBRANE PROTEIN DDB_G0269096-RELATED"/>
    <property type="match status" value="1"/>
</dbReference>
<organism evidence="3 4">
    <name type="scientific">Epibacterium ulvae</name>
    <dbReference type="NCBI Taxonomy" id="1156985"/>
    <lineage>
        <taxon>Bacteria</taxon>
        <taxon>Pseudomonadati</taxon>
        <taxon>Pseudomonadota</taxon>
        <taxon>Alphaproteobacteria</taxon>
        <taxon>Rhodobacterales</taxon>
        <taxon>Roseobacteraceae</taxon>
        <taxon>Epibacterium</taxon>
    </lineage>
</organism>
<feature type="transmembrane region" description="Helical" evidence="1">
    <location>
        <begin position="91"/>
        <end position="109"/>
    </location>
</feature>
<gene>
    <name evidence="3" type="ORF">SAMN04488118_102291</name>
</gene>
<keyword evidence="1" id="KW-1133">Transmembrane helix</keyword>
<dbReference type="EMBL" id="FMWG01000002">
    <property type="protein sequence ID" value="SCZ54417.1"/>
    <property type="molecule type" value="Genomic_DNA"/>
</dbReference>
<proteinExistence type="predicted"/>
<feature type="transmembrane region" description="Helical" evidence="1">
    <location>
        <begin position="129"/>
        <end position="149"/>
    </location>
</feature>
<keyword evidence="1" id="KW-0472">Membrane</keyword>
<evidence type="ECO:0000313" key="4">
    <source>
        <dbReference type="Proteomes" id="UP000198767"/>
    </source>
</evidence>
<feature type="transmembrane region" description="Helical" evidence="1">
    <location>
        <begin position="17"/>
        <end position="34"/>
    </location>
</feature>
<feature type="transmembrane region" description="Helical" evidence="1">
    <location>
        <begin position="41"/>
        <end position="62"/>
    </location>
</feature>
<dbReference type="AlphaFoldDB" id="A0A1G5PYA9"/>